<dbReference type="EMBL" id="LAZR01023836">
    <property type="protein sequence ID" value="KKL77145.1"/>
    <property type="molecule type" value="Genomic_DNA"/>
</dbReference>
<gene>
    <name evidence="1" type="ORF">LCGC14_2037820</name>
</gene>
<evidence type="ECO:0000313" key="1">
    <source>
        <dbReference type="EMBL" id="KKL77145.1"/>
    </source>
</evidence>
<dbReference type="AlphaFoldDB" id="A0A0F9H677"/>
<name>A0A0F9H677_9ZZZZ</name>
<reference evidence="1" key="1">
    <citation type="journal article" date="2015" name="Nature">
        <title>Complex archaea that bridge the gap between prokaryotes and eukaryotes.</title>
        <authorList>
            <person name="Spang A."/>
            <person name="Saw J.H."/>
            <person name="Jorgensen S.L."/>
            <person name="Zaremba-Niedzwiedzka K."/>
            <person name="Martijn J."/>
            <person name="Lind A.E."/>
            <person name="van Eijk R."/>
            <person name="Schleper C."/>
            <person name="Guy L."/>
            <person name="Ettema T.J."/>
        </authorList>
    </citation>
    <scope>NUCLEOTIDE SEQUENCE</scope>
</reference>
<proteinExistence type="predicted"/>
<accession>A0A0F9H677</accession>
<comment type="caution">
    <text evidence="1">The sequence shown here is derived from an EMBL/GenBank/DDBJ whole genome shotgun (WGS) entry which is preliminary data.</text>
</comment>
<organism evidence="1">
    <name type="scientific">marine sediment metagenome</name>
    <dbReference type="NCBI Taxonomy" id="412755"/>
    <lineage>
        <taxon>unclassified sequences</taxon>
        <taxon>metagenomes</taxon>
        <taxon>ecological metagenomes</taxon>
    </lineage>
</organism>
<protein>
    <submittedName>
        <fullName evidence="1">Uncharacterized protein</fullName>
    </submittedName>
</protein>
<sequence length="62" mass="7808">MHRLKFKEINKEEFEIWNKKEELMGFLEYDEKWEQFVYLDPERKIKLAVDCLQQLLNFLKEL</sequence>